<dbReference type="FunFam" id="2.130.10.10:FF:000565">
    <property type="entry name" value="Putative snoRNA binding protein"/>
    <property type="match status" value="1"/>
</dbReference>
<dbReference type="PANTHER" id="PTHR22840">
    <property type="entry name" value="WD REPEAT-CONTAINING PROTEIN 36"/>
    <property type="match status" value="1"/>
</dbReference>
<feature type="domain" description="Fringe-like glycosyltransferase" evidence="12">
    <location>
        <begin position="1304"/>
        <end position="1442"/>
    </location>
</feature>
<evidence type="ECO:0000256" key="9">
    <source>
        <dbReference type="ARBA" id="ARBA00023136"/>
    </source>
</evidence>
<dbReference type="Pfam" id="PF25168">
    <property type="entry name" value="Beta-prop_WDR36-Utp21_2nd"/>
    <property type="match status" value="1"/>
</dbReference>
<dbReference type="InterPro" id="IPR015943">
    <property type="entry name" value="WD40/YVTN_repeat-like_dom_sf"/>
</dbReference>
<feature type="non-terminal residue" evidence="15">
    <location>
        <position position="1"/>
    </location>
</feature>
<keyword evidence="8" id="KW-1133">Transmembrane helix</keyword>
<keyword evidence="9" id="KW-0472">Membrane</keyword>
<dbReference type="InterPro" id="IPR059157">
    <property type="entry name" value="WDR36-Utp21_N"/>
</dbReference>
<dbReference type="InterPro" id="IPR036322">
    <property type="entry name" value="WD40_repeat_dom_sf"/>
</dbReference>
<gene>
    <name evidence="15" type="ORF">B7463_g1312</name>
</gene>
<keyword evidence="3" id="KW-0328">Glycosyltransferase</keyword>
<keyword evidence="5" id="KW-0812">Transmembrane</keyword>
<dbReference type="Gene3D" id="3.90.550.50">
    <property type="match status" value="1"/>
</dbReference>
<evidence type="ECO:0000259" key="14">
    <source>
        <dbReference type="Pfam" id="PF25171"/>
    </source>
</evidence>
<evidence type="ECO:0000259" key="13">
    <source>
        <dbReference type="Pfam" id="PF04192"/>
    </source>
</evidence>
<dbReference type="Gene3D" id="2.130.10.10">
    <property type="entry name" value="YVTN repeat-like/Quinoprotein amine dehydrogenase"/>
    <property type="match status" value="2"/>
</dbReference>
<evidence type="ECO:0008006" key="17">
    <source>
        <dbReference type="Google" id="ProtNLM"/>
    </source>
</evidence>
<dbReference type="OMA" id="CIYAWRA"/>
<keyword evidence="6" id="KW-0677">Repeat</keyword>
<dbReference type="GO" id="GO:0006364">
    <property type="term" value="P:rRNA processing"/>
    <property type="evidence" value="ECO:0007669"/>
    <property type="project" value="InterPro"/>
</dbReference>
<feature type="compositionally biased region" description="Polar residues" evidence="11">
    <location>
        <begin position="545"/>
        <end position="560"/>
    </location>
</feature>
<keyword evidence="2 10" id="KW-0853">WD repeat</keyword>
<dbReference type="EMBL" id="NCSJ02000013">
    <property type="protein sequence ID" value="RFU35003.1"/>
    <property type="molecule type" value="Genomic_DNA"/>
</dbReference>
<proteinExistence type="predicted"/>
<feature type="region of interest" description="Disordered" evidence="11">
    <location>
        <begin position="916"/>
        <end position="954"/>
    </location>
</feature>
<dbReference type="InterPro" id="IPR003378">
    <property type="entry name" value="Fringe-like_glycosylTrfase"/>
</dbReference>
<dbReference type="InterPro" id="IPR001680">
    <property type="entry name" value="WD40_rpt"/>
</dbReference>
<evidence type="ECO:0000313" key="15">
    <source>
        <dbReference type="EMBL" id="RFU35003.1"/>
    </source>
</evidence>
<protein>
    <recommendedName>
        <fullName evidence="17">Small-subunit processome Utp21 domain-containing protein</fullName>
    </recommendedName>
</protein>
<feature type="repeat" description="WD" evidence="10">
    <location>
        <begin position="673"/>
        <end position="714"/>
    </location>
</feature>
<evidence type="ECO:0000256" key="7">
    <source>
        <dbReference type="ARBA" id="ARBA00022968"/>
    </source>
</evidence>
<feature type="compositionally biased region" description="Basic and acidic residues" evidence="11">
    <location>
        <begin position="69"/>
        <end position="83"/>
    </location>
</feature>
<dbReference type="SMART" id="SM00320">
    <property type="entry name" value="WD40"/>
    <property type="match status" value="9"/>
</dbReference>
<evidence type="ECO:0000256" key="10">
    <source>
        <dbReference type="PROSITE-ProRule" id="PRU00221"/>
    </source>
</evidence>
<dbReference type="Pfam" id="PF04192">
    <property type="entry name" value="Utp21"/>
    <property type="match status" value="1"/>
</dbReference>
<dbReference type="SUPFAM" id="SSF50978">
    <property type="entry name" value="WD40 repeat-like"/>
    <property type="match status" value="3"/>
</dbReference>
<name>A0A3E2HNW0_SCYLI</name>
<dbReference type="GO" id="GO:0034388">
    <property type="term" value="C:Pwp2p-containing subcomplex of 90S preribosome"/>
    <property type="evidence" value="ECO:0007669"/>
    <property type="project" value="TreeGrafter"/>
</dbReference>
<dbReference type="GO" id="GO:0032040">
    <property type="term" value="C:small-subunit processome"/>
    <property type="evidence" value="ECO:0007669"/>
    <property type="project" value="InterPro"/>
</dbReference>
<evidence type="ECO:0000259" key="12">
    <source>
        <dbReference type="Pfam" id="PF02434"/>
    </source>
</evidence>
<dbReference type="Pfam" id="PF25171">
    <property type="entry name" value="Beta-prop_WDR36-Utp21_1st"/>
    <property type="match status" value="1"/>
</dbReference>
<dbReference type="Pfam" id="PF02434">
    <property type="entry name" value="Fringe"/>
    <property type="match status" value="1"/>
</dbReference>
<evidence type="ECO:0000256" key="8">
    <source>
        <dbReference type="ARBA" id="ARBA00022989"/>
    </source>
</evidence>
<feature type="repeat" description="WD" evidence="10">
    <location>
        <begin position="758"/>
        <end position="799"/>
    </location>
</feature>
<evidence type="ECO:0000256" key="4">
    <source>
        <dbReference type="ARBA" id="ARBA00022679"/>
    </source>
</evidence>
<feature type="compositionally biased region" description="Polar residues" evidence="11">
    <location>
        <begin position="37"/>
        <end position="59"/>
    </location>
</feature>
<dbReference type="PROSITE" id="PS50294">
    <property type="entry name" value="WD_REPEATS_REGION"/>
    <property type="match status" value="1"/>
</dbReference>
<accession>A0A3E2HNW0</accession>
<evidence type="ECO:0000256" key="3">
    <source>
        <dbReference type="ARBA" id="ARBA00022676"/>
    </source>
</evidence>
<keyword evidence="4" id="KW-0808">Transferase</keyword>
<sequence>MPSRDKFWPEKIVPANATSQNRPPDLRKPRQRAHSEGFSSDAQGQHQSKMPSSVITTPANHDGPVVKRQKLDGAETSKSSARESRIFTPFRTIGLVSPTSVPFTSVPLGKTTFQITTSAGSCLQTYDLKRGLNLVFLTRPQTPEDITATVAWKDRVFAAWGGSGDTGAQGLWVFKRGKKCEELKLPADLHQPIQQLLVFGSWIVGCCLTRIEVWKSTTYEHYTTLYTTAAPKNGNRLTGGICTMPTYLNKIFVGRKDGIVEIWNVSSGKLVYSIMPAEANCGAVTALQPTPALSLLAIAYAEGPLTIHDVRTDKSIIHLNSGLSKSEITTISFRTDDLGAGEDGRRPGVMATAGRENGDVTFWDLNRGGRIMGVLRGAHNPPLQKDITVGGGISKVEFLPGQPVIITSGLDNSLKSWIFNETPYSPIPRLLHSRSGHAAPATKLQFLPSDFDGAEGGGKWLLSAGKDRSLWGWSLRRDGQSTELSQGHIRKKAKKLGILANASLVNEPSTSLEDLKAPEITCIASSLNRDGGMGAHAGTGKIWQKGSSGNKKQSDSTLSANTGWESVVTGHKDDKYARTWFWGRKRAGRWAFETGDGSNVRSVAISPCGTFAIVGSENGGIDMFNLQSGLHRQRYPSRLTPAQARKLKLQQLNAEEGGLINDTKGPKGFQPGRGKHIKAVTGVVIDSMNKNVISCSLDGKIKFWDFGTGNLVDEIDWHPMTAITELRYHAPSDLIALACDDSSIRVVDIETKKTIRELWGCQSAINDLCFSNDGRWIIAASADRVVRVWDLPTGHLIDAIRMETPCTALAFSSTGEFLATTCEGQVGVSIWNNKTLFTHIPTRHISEDEIVEISRPTVSGEGGHNLIDGAFEEQEAEEDAGVAPTLDQLSSDLMTLSLVPKSRWQTLVHLDLIKQRNKPKEAPKAPEKAPFFLPSLEHPSPLPKTVDDVAPSDNAAERSRIMKLDRVTSEGEFTVVLRTGRETGDFTPFIEHLKTLSPAAADLEIRSLNPGQGDEESDELVNFVHALTSSLVQKRNYELVQAWMTVFLRLHADSIAHDERLIEALRVWREHQNVEAARMGDLVGYCSGVRAAPFFVRLTIQDARAVDASFVSLPSLPSFPTLVVHQELDYLPNLLKEHNLGPNITFASRRISHHPRANHRLPITEVDQELIPFFTKFNLDHDTSLPLSTSSSIELEVTRSPRPGQIDATALLFGVSTTFKRFNDSLTSPVKEWKRWLTDENGRSNGAGLVLCLFEPTNDELRYAARVLLDAGIDATVQPSDPELDMAGRYVDLVGILHKHPTAPYRKYLALIDDDTFFPSMSGLLSLLSLYDPSKPYYIGSMTERADWMLSHRTPMAYGGAGIFFTQSAARRIIELHCLDVNSSGEYLVPGDQGDLLLYNCLHNRSDLVLTHVPQLHQLDHWGDPSGFYESGQQPLSLHHFKSWHLVAPDQMHVVAESCGEDCFMQRFQFRDNWIISNGYSVVHYPQGIDFDPLQMEGTFSTGFDRESVEDLSLSYSFGPLRRSLSETGKKKSWELLDARNLGNGVVYQTYVKHRDDKRWLKKDEQPAEADSVIVLAWV</sequence>
<dbReference type="GO" id="GO:0016757">
    <property type="term" value="F:glycosyltransferase activity"/>
    <property type="evidence" value="ECO:0007669"/>
    <property type="project" value="UniProtKB-KW"/>
</dbReference>
<keyword evidence="7" id="KW-0735">Signal-anchor</keyword>
<dbReference type="Proteomes" id="UP000258309">
    <property type="component" value="Unassembled WGS sequence"/>
</dbReference>
<comment type="caution">
    <text evidence="15">The sequence shown here is derived from an EMBL/GenBank/DDBJ whole genome shotgun (WGS) entry which is preliminary data.</text>
</comment>
<feature type="region of interest" description="Disordered" evidence="11">
    <location>
        <begin position="541"/>
        <end position="560"/>
    </location>
</feature>
<dbReference type="OrthoDB" id="10250769at2759"/>
<evidence type="ECO:0000256" key="1">
    <source>
        <dbReference type="ARBA" id="ARBA00004606"/>
    </source>
</evidence>
<feature type="non-terminal residue" evidence="15">
    <location>
        <position position="1579"/>
    </location>
</feature>
<evidence type="ECO:0000256" key="6">
    <source>
        <dbReference type="ARBA" id="ARBA00022737"/>
    </source>
</evidence>
<evidence type="ECO:0000256" key="5">
    <source>
        <dbReference type="ARBA" id="ARBA00022692"/>
    </source>
</evidence>
<dbReference type="PROSITE" id="PS50082">
    <property type="entry name" value="WD_REPEATS_2"/>
    <property type="match status" value="2"/>
</dbReference>
<dbReference type="InterPro" id="IPR019775">
    <property type="entry name" value="WD40_repeat_CS"/>
</dbReference>
<evidence type="ECO:0000256" key="11">
    <source>
        <dbReference type="SAM" id="MobiDB-lite"/>
    </source>
</evidence>
<evidence type="ECO:0000313" key="16">
    <source>
        <dbReference type="Proteomes" id="UP000258309"/>
    </source>
</evidence>
<dbReference type="InterPro" id="IPR007319">
    <property type="entry name" value="WDR36/Utp21_C"/>
</dbReference>
<organism evidence="15 16">
    <name type="scientific">Scytalidium lignicola</name>
    <name type="common">Hyphomycete</name>
    <dbReference type="NCBI Taxonomy" id="5539"/>
    <lineage>
        <taxon>Eukaryota</taxon>
        <taxon>Fungi</taxon>
        <taxon>Dikarya</taxon>
        <taxon>Ascomycota</taxon>
        <taxon>Pezizomycotina</taxon>
        <taxon>Leotiomycetes</taxon>
        <taxon>Leotiomycetes incertae sedis</taxon>
        <taxon>Scytalidium</taxon>
    </lineage>
</organism>
<dbReference type="PANTHER" id="PTHR22840:SF12">
    <property type="entry name" value="WD REPEAT-CONTAINING PROTEIN 36"/>
    <property type="match status" value="1"/>
</dbReference>
<feature type="domain" description="WDR36/Utp21 C-terminal" evidence="13">
    <location>
        <begin position="887"/>
        <end position="1089"/>
    </location>
</feature>
<dbReference type="GO" id="GO:0016020">
    <property type="term" value="C:membrane"/>
    <property type="evidence" value="ECO:0007669"/>
    <property type="project" value="UniProtKB-SubCell"/>
</dbReference>
<feature type="domain" description="WDR36/Utp21 N-terminal" evidence="14">
    <location>
        <begin position="115"/>
        <end position="419"/>
    </location>
</feature>
<evidence type="ECO:0000256" key="2">
    <source>
        <dbReference type="ARBA" id="ARBA00022574"/>
    </source>
</evidence>
<dbReference type="PROSITE" id="PS00678">
    <property type="entry name" value="WD_REPEATS_1"/>
    <property type="match status" value="1"/>
</dbReference>
<feature type="compositionally biased region" description="Basic and acidic residues" evidence="11">
    <location>
        <begin position="916"/>
        <end position="927"/>
    </location>
</feature>
<keyword evidence="16" id="KW-1185">Reference proteome</keyword>
<reference evidence="15 16" key="1">
    <citation type="submission" date="2018-05" db="EMBL/GenBank/DDBJ databases">
        <title>Draft genome sequence of Scytalidium lignicola DSM 105466, a ubiquitous saprotrophic fungus.</title>
        <authorList>
            <person name="Buettner E."/>
            <person name="Gebauer A.M."/>
            <person name="Hofrichter M."/>
            <person name="Liers C."/>
            <person name="Kellner H."/>
        </authorList>
    </citation>
    <scope>NUCLEOTIDE SEQUENCE [LARGE SCALE GENOMIC DNA]</scope>
    <source>
        <strain evidence="15 16">DSM 105466</strain>
    </source>
</reference>
<comment type="subcellular location">
    <subcellularLocation>
        <location evidence="1">Membrane</location>
        <topology evidence="1">Single-pass type II membrane protein</topology>
    </subcellularLocation>
</comment>
<feature type="region of interest" description="Disordered" evidence="11">
    <location>
        <begin position="1"/>
        <end position="83"/>
    </location>
</feature>
<dbReference type="STRING" id="5539.A0A3E2HNW0"/>